<evidence type="ECO:0000313" key="3">
    <source>
        <dbReference type="Proteomes" id="UP001141183"/>
    </source>
</evidence>
<reference evidence="2" key="1">
    <citation type="submission" date="2022-05" db="EMBL/GenBank/DDBJ databases">
        <title>Draft genome sequence of Clostridium tertium strain CP3 isolated from Peru.</title>
        <authorList>
            <person name="Hurtado R."/>
            <person name="Lima L."/>
            <person name="Sousa T."/>
            <person name="Jaiswal A.K."/>
            <person name="Tiwari S."/>
            <person name="Maturrano L."/>
            <person name="Brenig B."/>
            <person name="Azevedo V."/>
        </authorList>
    </citation>
    <scope>NUCLEOTIDE SEQUENCE</scope>
    <source>
        <strain evidence="2">CP3</strain>
    </source>
</reference>
<dbReference type="Proteomes" id="UP001141183">
    <property type="component" value="Unassembled WGS sequence"/>
</dbReference>
<keyword evidence="1" id="KW-0472">Membrane</keyword>
<name>A0A9X3XNI7_9CLOT</name>
<comment type="caution">
    <text evidence="2">The sequence shown here is derived from an EMBL/GenBank/DDBJ whole genome shotgun (WGS) entry which is preliminary data.</text>
</comment>
<dbReference type="EMBL" id="JAMRYU010000022">
    <property type="protein sequence ID" value="MDC4241966.1"/>
    <property type="molecule type" value="Genomic_DNA"/>
</dbReference>
<protein>
    <submittedName>
        <fullName evidence="2">Uncharacterized protein</fullName>
    </submittedName>
</protein>
<organism evidence="2 3">
    <name type="scientific">Clostridium tertium</name>
    <dbReference type="NCBI Taxonomy" id="1559"/>
    <lineage>
        <taxon>Bacteria</taxon>
        <taxon>Bacillati</taxon>
        <taxon>Bacillota</taxon>
        <taxon>Clostridia</taxon>
        <taxon>Eubacteriales</taxon>
        <taxon>Clostridiaceae</taxon>
        <taxon>Clostridium</taxon>
    </lineage>
</organism>
<sequence length="224" mass="26362">MSNPFFDNSGNFNWSSIAALTAIGVAIISVCHNRKVLEQQKKLNDENFEGNIVSKARIEWIQEVRKKSVDFIATCHDFFRYAKSSNNENDKSKILELKSAIEKNATLLILYFGPDRGVDKNNDFIVYLITILSQKIINKDSYYDEEHILDLENQVDVLRDFLRIYFKAEWKRANREISDKEVQKYLETHKSYIRIMKLYESGLASHEESIDYFYSNLERDFTQQ</sequence>
<dbReference type="RefSeq" id="WP_272470654.1">
    <property type="nucleotide sequence ID" value="NZ_JAMRYU010000022.1"/>
</dbReference>
<keyword evidence="1" id="KW-0812">Transmembrane</keyword>
<gene>
    <name evidence="2" type="ORF">NE398_17670</name>
</gene>
<keyword evidence="1" id="KW-1133">Transmembrane helix</keyword>
<evidence type="ECO:0000313" key="2">
    <source>
        <dbReference type="EMBL" id="MDC4241966.1"/>
    </source>
</evidence>
<accession>A0A9X3XNI7</accession>
<keyword evidence="3" id="KW-1185">Reference proteome</keyword>
<proteinExistence type="predicted"/>
<feature type="transmembrane region" description="Helical" evidence="1">
    <location>
        <begin position="12"/>
        <end position="32"/>
    </location>
</feature>
<dbReference type="AlphaFoldDB" id="A0A9X3XNI7"/>
<evidence type="ECO:0000256" key="1">
    <source>
        <dbReference type="SAM" id="Phobius"/>
    </source>
</evidence>